<keyword evidence="3" id="KW-1185">Reference proteome</keyword>
<evidence type="ECO:0000313" key="3">
    <source>
        <dbReference type="Proteomes" id="UP000634919"/>
    </source>
</evidence>
<comment type="caution">
    <text evidence="2">The sequence shown here is derived from an EMBL/GenBank/DDBJ whole genome shotgun (WGS) entry which is preliminary data.</text>
</comment>
<organism evidence="2 3">
    <name type="scientific">Comamonas avium</name>
    <dbReference type="NCBI Taxonomy" id="2762231"/>
    <lineage>
        <taxon>Bacteria</taxon>
        <taxon>Pseudomonadati</taxon>
        <taxon>Pseudomonadota</taxon>
        <taxon>Betaproteobacteria</taxon>
        <taxon>Burkholderiales</taxon>
        <taxon>Comamonadaceae</taxon>
        <taxon>Comamonas</taxon>
    </lineage>
</organism>
<accession>A0ABR8S8T3</accession>
<name>A0ABR8S8T3_9BURK</name>
<dbReference type="Proteomes" id="UP000634919">
    <property type="component" value="Unassembled WGS sequence"/>
</dbReference>
<reference evidence="2 3" key="1">
    <citation type="submission" date="2020-08" db="EMBL/GenBank/DDBJ databases">
        <title>A Genomic Blueprint of the Chicken Gut Microbiome.</title>
        <authorList>
            <person name="Gilroy R."/>
            <person name="Ravi A."/>
            <person name="Getino M."/>
            <person name="Pursley I."/>
            <person name="Horton D.L."/>
            <person name="Alikhan N.-F."/>
            <person name="Baker D."/>
            <person name="Gharbi K."/>
            <person name="Hall N."/>
            <person name="Watson M."/>
            <person name="Adriaenssens E.M."/>
            <person name="Foster-Nyarko E."/>
            <person name="Jarju S."/>
            <person name="Secka A."/>
            <person name="Antonio M."/>
            <person name="Oren A."/>
            <person name="Chaudhuri R."/>
            <person name="La Ragione R.M."/>
            <person name="Hildebrand F."/>
            <person name="Pallen M.J."/>
        </authorList>
    </citation>
    <scope>NUCLEOTIDE SEQUENCE [LARGE SCALE GENOMIC DNA]</scope>
    <source>
        <strain evidence="2 3">Sa2CVA6</strain>
    </source>
</reference>
<evidence type="ECO:0000313" key="2">
    <source>
        <dbReference type="EMBL" id="MBD7959891.1"/>
    </source>
</evidence>
<feature type="chain" id="PRO_5046226211" evidence="1">
    <location>
        <begin position="20"/>
        <end position="120"/>
    </location>
</feature>
<evidence type="ECO:0000256" key="1">
    <source>
        <dbReference type="SAM" id="SignalP"/>
    </source>
</evidence>
<dbReference type="PROSITE" id="PS51257">
    <property type="entry name" value="PROKAR_LIPOPROTEIN"/>
    <property type="match status" value="1"/>
</dbReference>
<feature type="signal peptide" evidence="1">
    <location>
        <begin position="1"/>
        <end position="19"/>
    </location>
</feature>
<proteinExistence type="predicted"/>
<dbReference type="Pfam" id="PF16068">
    <property type="entry name" value="DUF4810"/>
    <property type="match status" value="1"/>
</dbReference>
<keyword evidence="1" id="KW-0732">Signal</keyword>
<dbReference type="PIRSF" id="PIRSF020555">
    <property type="entry name" value="UCP020555"/>
    <property type="match status" value="1"/>
</dbReference>
<sequence>MSSLLMRSCVALGLVSALAACASAPSTLYSWNGYSDHVYSYLKSEASPEEQVLALEKGAQEASAKGRALPPGYYAHLGLMYLNSGRTDQALSAWSQEKAHFPESTPYIDYLINNMKKNKS</sequence>
<dbReference type="RefSeq" id="WP_191722317.1">
    <property type="nucleotide sequence ID" value="NZ_JACSQK010000003.1"/>
</dbReference>
<dbReference type="EMBL" id="JACSQK010000003">
    <property type="protein sequence ID" value="MBD7959891.1"/>
    <property type="molecule type" value="Genomic_DNA"/>
</dbReference>
<dbReference type="InterPro" id="IPR014508">
    <property type="entry name" value="UCP020555_TPR-like"/>
</dbReference>
<gene>
    <name evidence="2" type="ORF">H9646_05315</name>
</gene>
<protein>
    <submittedName>
        <fullName evidence="2">DUF4810 domain-containing protein</fullName>
    </submittedName>
</protein>